<dbReference type="GO" id="GO:0015271">
    <property type="term" value="F:outward rectifier potassium channel activity"/>
    <property type="evidence" value="ECO:0007669"/>
    <property type="project" value="TreeGrafter"/>
</dbReference>
<feature type="transmembrane region" description="Helical" evidence="12">
    <location>
        <begin position="301"/>
        <end position="327"/>
    </location>
</feature>
<dbReference type="PANTHER" id="PTHR11003">
    <property type="entry name" value="POTASSIUM CHANNEL, SUBFAMILY K"/>
    <property type="match status" value="1"/>
</dbReference>
<keyword evidence="10 12" id="KW-0472">Membrane</keyword>
<dbReference type="PANTHER" id="PTHR11003:SF296">
    <property type="entry name" value="POTASSIUM CHANNEL DOMAIN-CONTAINING PROTEIN"/>
    <property type="match status" value="1"/>
</dbReference>
<evidence type="ECO:0000256" key="9">
    <source>
        <dbReference type="ARBA" id="ARBA00023065"/>
    </source>
</evidence>
<evidence type="ECO:0000256" key="2">
    <source>
        <dbReference type="ARBA" id="ARBA00006666"/>
    </source>
</evidence>
<evidence type="ECO:0000256" key="3">
    <source>
        <dbReference type="ARBA" id="ARBA00022448"/>
    </source>
</evidence>
<feature type="transmembrane region" description="Helical" evidence="12">
    <location>
        <begin position="158"/>
        <end position="180"/>
    </location>
</feature>
<keyword evidence="5 12" id="KW-0812">Transmembrane</keyword>
<evidence type="ECO:0000256" key="8">
    <source>
        <dbReference type="ARBA" id="ARBA00022989"/>
    </source>
</evidence>
<evidence type="ECO:0000256" key="5">
    <source>
        <dbReference type="ARBA" id="ARBA00022692"/>
    </source>
</evidence>
<feature type="transmembrane region" description="Helical" evidence="12">
    <location>
        <begin position="248"/>
        <end position="269"/>
    </location>
</feature>
<dbReference type="PRINTS" id="PR01095">
    <property type="entry name" value="TASKCHANNEL"/>
</dbReference>
<keyword evidence="3" id="KW-0813">Transport</keyword>
<comment type="subcellular location">
    <subcellularLocation>
        <location evidence="1">Membrane</location>
        <topology evidence="1">Multi-pass membrane protein</topology>
    </subcellularLocation>
</comment>
<dbReference type="InterPro" id="IPR003280">
    <property type="entry name" value="2pore_dom_K_chnl"/>
</dbReference>
<organism evidence="14 15">
    <name type="scientific">Caenorhabditis auriculariae</name>
    <dbReference type="NCBI Taxonomy" id="2777116"/>
    <lineage>
        <taxon>Eukaryota</taxon>
        <taxon>Metazoa</taxon>
        <taxon>Ecdysozoa</taxon>
        <taxon>Nematoda</taxon>
        <taxon>Chromadorea</taxon>
        <taxon>Rhabditida</taxon>
        <taxon>Rhabditina</taxon>
        <taxon>Rhabditomorpha</taxon>
        <taxon>Rhabditoidea</taxon>
        <taxon>Rhabditidae</taxon>
        <taxon>Peloderinae</taxon>
        <taxon>Caenorhabditis</taxon>
    </lineage>
</organism>
<keyword evidence="6" id="KW-0631">Potassium channel</keyword>
<dbReference type="Pfam" id="PF07885">
    <property type="entry name" value="Ion_trans_2"/>
    <property type="match status" value="1"/>
</dbReference>
<evidence type="ECO:0000256" key="4">
    <source>
        <dbReference type="ARBA" id="ARBA00022538"/>
    </source>
</evidence>
<protein>
    <recommendedName>
        <fullName evidence="13">Potassium channel domain-containing protein</fullName>
    </recommendedName>
</protein>
<feature type="transmembrane region" description="Helical" evidence="12">
    <location>
        <begin position="26"/>
        <end position="50"/>
    </location>
</feature>
<evidence type="ECO:0000259" key="13">
    <source>
        <dbReference type="Pfam" id="PF07885"/>
    </source>
</evidence>
<keyword evidence="7" id="KW-0630">Potassium</keyword>
<keyword evidence="4" id="KW-0633">Potassium transport</keyword>
<dbReference type="EMBL" id="CAJGYM010000073">
    <property type="protein sequence ID" value="CAD6196497.1"/>
    <property type="molecule type" value="Genomic_DNA"/>
</dbReference>
<comment type="caution">
    <text evidence="14">The sequence shown here is derived from an EMBL/GenBank/DDBJ whole genome shotgun (WGS) entry which is preliminary data.</text>
</comment>
<sequence length="487" mass="55581">MLEEDFTPAETTDNGKHRWKKTVKMALPHVGLGVLLFLYLLIGASIFNYLEYEADVKIQKAKLDRLKTDYKNVVEAVRDVIGDEENFAEYEPLLFKQLSKLSTLHEGRYFELDPGMLSEDALSARWTKSSSFLYALSILTTTGYAYAVPVTGLGQCFAIAYGLVGIPLMVLAAVDIGKFLSHIVLEAYAKYLKFLEKIGRKKRDMSLKRKRSRLGKDGETAKMIDDAASSDVGDADKASTPPERRLPLVINASILLVFCMLGGILYIAAGGKATFIEAFFVTFNLVANLTMSEMPNDLNHILTIMYIFVFVTCGVAVLSMSAELAALELKEIFMKIHYFGRKINFKRNKKKDQMEMEVKELLKIIEEIRRRYPDKEKITTRDILEYMHENNAAKEKLQERRDTIAFMPQTMEMLKFADEQDLEDRSVRGIDEPFIDKTLTMVDVLELSTEIDLEHRFHHELRKYTAEIKMMPKPSRPSLSIEPIDDV</sequence>
<dbReference type="GO" id="GO:0022841">
    <property type="term" value="F:potassium ion leak channel activity"/>
    <property type="evidence" value="ECO:0007669"/>
    <property type="project" value="TreeGrafter"/>
</dbReference>
<evidence type="ECO:0000256" key="1">
    <source>
        <dbReference type="ARBA" id="ARBA00004141"/>
    </source>
</evidence>
<dbReference type="InterPro" id="IPR013099">
    <property type="entry name" value="K_chnl_dom"/>
</dbReference>
<accession>A0A8S1HNF0</accession>
<comment type="similarity">
    <text evidence="2">Belongs to the two pore domain potassium channel (TC 1.A.1.8) family.</text>
</comment>
<dbReference type="OrthoDB" id="297496at2759"/>
<dbReference type="GO" id="GO:0030322">
    <property type="term" value="P:stabilization of membrane potential"/>
    <property type="evidence" value="ECO:0007669"/>
    <property type="project" value="TreeGrafter"/>
</dbReference>
<evidence type="ECO:0000256" key="11">
    <source>
        <dbReference type="ARBA" id="ARBA00023303"/>
    </source>
</evidence>
<evidence type="ECO:0000313" key="15">
    <source>
        <dbReference type="Proteomes" id="UP000835052"/>
    </source>
</evidence>
<keyword evidence="15" id="KW-1185">Reference proteome</keyword>
<dbReference type="AlphaFoldDB" id="A0A8S1HNF0"/>
<name>A0A8S1HNF0_9PELO</name>
<evidence type="ECO:0000256" key="7">
    <source>
        <dbReference type="ARBA" id="ARBA00022958"/>
    </source>
</evidence>
<keyword evidence="11" id="KW-0407">Ion channel</keyword>
<feature type="domain" description="Potassium channel" evidence="13">
    <location>
        <begin position="121"/>
        <end position="181"/>
    </location>
</feature>
<evidence type="ECO:0000256" key="12">
    <source>
        <dbReference type="SAM" id="Phobius"/>
    </source>
</evidence>
<evidence type="ECO:0000313" key="14">
    <source>
        <dbReference type="EMBL" id="CAD6196497.1"/>
    </source>
</evidence>
<dbReference type="Proteomes" id="UP000835052">
    <property type="component" value="Unassembled WGS sequence"/>
</dbReference>
<dbReference type="InterPro" id="IPR003092">
    <property type="entry name" value="2pore_dom_K_chnl_TASK"/>
</dbReference>
<feature type="transmembrane region" description="Helical" evidence="12">
    <location>
        <begin position="132"/>
        <end position="152"/>
    </location>
</feature>
<dbReference type="SUPFAM" id="SSF81324">
    <property type="entry name" value="Voltage-gated potassium channels"/>
    <property type="match status" value="1"/>
</dbReference>
<keyword evidence="8 12" id="KW-1133">Transmembrane helix</keyword>
<dbReference type="GO" id="GO:0005886">
    <property type="term" value="C:plasma membrane"/>
    <property type="evidence" value="ECO:0007669"/>
    <property type="project" value="TreeGrafter"/>
</dbReference>
<keyword evidence="9" id="KW-0406">Ion transport</keyword>
<proteinExistence type="inferred from homology"/>
<dbReference type="Gene3D" id="1.10.287.70">
    <property type="match status" value="1"/>
</dbReference>
<gene>
    <name evidence="14" type="ORF">CAUJ_LOCUS12411</name>
</gene>
<reference evidence="14" key="1">
    <citation type="submission" date="2020-10" db="EMBL/GenBank/DDBJ databases">
        <authorList>
            <person name="Kikuchi T."/>
        </authorList>
    </citation>
    <scope>NUCLEOTIDE SEQUENCE</scope>
    <source>
        <strain evidence="14">NKZ352</strain>
    </source>
</reference>
<evidence type="ECO:0000256" key="10">
    <source>
        <dbReference type="ARBA" id="ARBA00023136"/>
    </source>
</evidence>
<evidence type="ECO:0000256" key="6">
    <source>
        <dbReference type="ARBA" id="ARBA00022826"/>
    </source>
</evidence>